<dbReference type="EMBL" id="BOOC01000025">
    <property type="protein sequence ID" value="GIH41789.1"/>
    <property type="molecule type" value="Genomic_DNA"/>
</dbReference>
<name>A0ABQ4G425_9ACTN</name>
<gene>
    <name evidence="2" type="ORF">Mco01_47890</name>
</gene>
<keyword evidence="3" id="KW-1185">Reference proteome</keyword>
<dbReference type="Proteomes" id="UP000603904">
    <property type="component" value="Unassembled WGS sequence"/>
</dbReference>
<reference evidence="2 3" key="1">
    <citation type="submission" date="2021-01" db="EMBL/GenBank/DDBJ databases">
        <title>Whole genome shotgun sequence of Microbispora corallina NBRC 16416.</title>
        <authorList>
            <person name="Komaki H."/>
            <person name="Tamura T."/>
        </authorList>
    </citation>
    <scope>NUCLEOTIDE SEQUENCE [LARGE SCALE GENOMIC DNA]</scope>
    <source>
        <strain evidence="2 3">NBRC 16416</strain>
    </source>
</reference>
<evidence type="ECO:0000313" key="3">
    <source>
        <dbReference type="Proteomes" id="UP000603904"/>
    </source>
</evidence>
<proteinExistence type="predicted"/>
<accession>A0ABQ4G425</accession>
<feature type="compositionally biased region" description="Basic residues" evidence="1">
    <location>
        <begin position="68"/>
        <end position="79"/>
    </location>
</feature>
<comment type="caution">
    <text evidence="2">The sequence shown here is derived from an EMBL/GenBank/DDBJ whole genome shotgun (WGS) entry which is preliminary data.</text>
</comment>
<protein>
    <submittedName>
        <fullName evidence="2">Uncharacterized protein</fullName>
    </submittedName>
</protein>
<sequence>MSSPVGSATGTDGAALAEGVGAAGAEDSAGAAGVAVTVTVAVGPAAEPAVPEQAAREKRATAAAGIPARRKRSKVVTTG</sequence>
<feature type="region of interest" description="Disordered" evidence="1">
    <location>
        <begin position="47"/>
        <end position="79"/>
    </location>
</feature>
<evidence type="ECO:0000256" key="1">
    <source>
        <dbReference type="SAM" id="MobiDB-lite"/>
    </source>
</evidence>
<evidence type="ECO:0000313" key="2">
    <source>
        <dbReference type="EMBL" id="GIH41789.1"/>
    </source>
</evidence>
<organism evidence="2 3">
    <name type="scientific">Microbispora corallina</name>
    <dbReference type="NCBI Taxonomy" id="83302"/>
    <lineage>
        <taxon>Bacteria</taxon>
        <taxon>Bacillati</taxon>
        <taxon>Actinomycetota</taxon>
        <taxon>Actinomycetes</taxon>
        <taxon>Streptosporangiales</taxon>
        <taxon>Streptosporangiaceae</taxon>
        <taxon>Microbispora</taxon>
    </lineage>
</organism>